<protein>
    <submittedName>
        <fullName evidence="1">Uncharacterized protein</fullName>
    </submittedName>
</protein>
<dbReference type="AlphaFoldDB" id="A0A9D2PJ25"/>
<reference evidence="1" key="1">
    <citation type="journal article" date="2021" name="PeerJ">
        <title>Extensive microbial diversity within the chicken gut microbiome revealed by metagenomics and culture.</title>
        <authorList>
            <person name="Gilroy R."/>
            <person name="Ravi A."/>
            <person name="Getino M."/>
            <person name="Pursley I."/>
            <person name="Horton D.L."/>
            <person name="Alikhan N.F."/>
            <person name="Baker D."/>
            <person name="Gharbi K."/>
            <person name="Hall N."/>
            <person name="Watson M."/>
            <person name="Adriaenssens E.M."/>
            <person name="Foster-Nyarko E."/>
            <person name="Jarju S."/>
            <person name="Secka A."/>
            <person name="Antonio M."/>
            <person name="Oren A."/>
            <person name="Chaudhuri R.R."/>
            <person name="La Ragione R."/>
            <person name="Hildebrand F."/>
            <person name="Pallen M.J."/>
        </authorList>
    </citation>
    <scope>NUCLEOTIDE SEQUENCE</scope>
    <source>
        <strain evidence="1">ChiSjej3B21-8574</strain>
    </source>
</reference>
<dbReference type="EMBL" id="DWWD01000048">
    <property type="protein sequence ID" value="HJC51632.1"/>
    <property type="molecule type" value="Genomic_DNA"/>
</dbReference>
<proteinExistence type="predicted"/>
<dbReference type="Proteomes" id="UP000823904">
    <property type="component" value="Unassembled WGS sequence"/>
</dbReference>
<reference evidence="1" key="2">
    <citation type="submission" date="2021-04" db="EMBL/GenBank/DDBJ databases">
        <authorList>
            <person name="Gilroy R."/>
        </authorList>
    </citation>
    <scope>NUCLEOTIDE SEQUENCE</scope>
    <source>
        <strain evidence="1">ChiSjej3B21-8574</strain>
    </source>
</reference>
<comment type="caution">
    <text evidence="1">The sequence shown here is derived from an EMBL/GenBank/DDBJ whole genome shotgun (WGS) entry which is preliminary data.</text>
</comment>
<gene>
    <name evidence="1" type="ORF">H9754_13845</name>
</gene>
<name>A0A9D2PJ25_9FIRM</name>
<evidence type="ECO:0000313" key="1">
    <source>
        <dbReference type="EMBL" id="HJC51632.1"/>
    </source>
</evidence>
<organism evidence="1 2">
    <name type="scientific">Candidatus Anaerostipes avistercoris</name>
    <dbReference type="NCBI Taxonomy" id="2838462"/>
    <lineage>
        <taxon>Bacteria</taxon>
        <taxon>Bacillati</taxon>
        <taxon>Bacillota</taxon>
        <taxon>Clostridia</taxon>
        <taxon>Lachnospirales</taxon>
        <taxon>Lachnospiraceae</taxon>
        <taxon>Anaerostipes</taxon>
    </lineage>
</organism>
<sequence length="193" mass="22168">MNCCDHDSGEKEEGRIQIKDGVIDEIRKGDHEFFVTVTYRTSGEFGLKFVTTVTLVVGKDTRIQDESGEKKTIEDLREGMRIDASASSRMTRSLPPQTAAYKIRIRKEKKYQTIKTRILMVDVRNHMLYTGIPGQPSRQIKFTVSEDTKILSRRGMPIHLWNLRRGQFVRVRYGDVMTSSIPPQTAAYKIQVL</sequence>
<evidence type="ECO:0000313" key="2">
    <source>
        <dbReference type="Proteomes" id="UP000823904"/>
    </source>
</evidence>
<accession>A0A9D2PJ25</accession>